<evidence type="ECO:0000313" key="2">
    <source>
        <dbReference type="Proteomes" id="UP000281553"/>
    </source>
</evidence>
<dbReference type="SUPFAM" id="SSF53098">
    <property type="entry name" value="Ribonuclease H-like"/>
    <property type="match status" value="1"/>
</dbReference>
<dbReference type="PANTHER" id="PTHR47331">
    <property type="entry name" value="PHD-TYPE DOMAIN-CONTAINING PROTEIN"/>
    <property type="match status" value="1"/>
</dbReference>
<evidence type="ECO:0000313" key="1">
    <source>
        <dbReference type="EMBL" id="VDN32817.1"/>
    </source>
</evidence>
<organism evidence="1 2">
    <name type="scientific">Dibothriocephalus latus</name>
    <name type="common">Fish tapeworm</name>
    <name type="synonym">Diphyllobothrium latum</name>
    <dbReference type="NCBI Taxonomy" id="60516"/>
    <lineage>
        <taxon>Eukaryota</taxon>
        <taxon>Metazoa</taxon>
        <taxon>Spiralia</taxon>
        <taxon>Lophotrochozoa</taxon>
        <taxon>Platyhelminthes</taxon>
        <taxon>Cestoda</taxon>
        <taxon>Eucestoda</taxon>
        <taxon>Diphyllobothriidea</taxon>
        <taxon>Diphyllobothriidae</taxon>
        <taxon>Dibothriocephalus</taxon>
    </lineage>
</organism>
<accession>A0A3P7NE25</accession>
<gene>
    <name evidence="1" type="ORF">DILT_LOCUS16068</name>
</gene>
<dbReference type="Proteomes" id="UP000281553">
    <property type="component" value="Unassembled WGS sequence"/>
</dbReference>
<dbReference type="Gene3D" id="3.30.420.10">
    <property type="entry name" value="Ribonuclease H-like superfamily/Ribonuclease H"/>
    <property type="match status" value="1"/>
</dbReference>
<dbReference type="InterPro" id="IPR036397">
    <property type="entry name" value="RNaseH_sf"/>
</dbReference>
<sequence>MSFSDASDWQYVNSESNPADIVSRGTAGDRLKESVWLTDPTFLGKKLDEWPREPDQRPPVVSEEPKAVVNTVHMEDHWLTHFSGCSSWTKLLRHVVWLRIFKAYIKHLEGAEYDILKLVQKQCFGSEINPLKNLPPFCSNCLIRVGGRLEYAPLPYETKHPVILLQHHFVSRLIVQNALIKRVFGACFVCWRWHAPPCRQIMVPLPANRLEPYNPPLTFTGVDYYGPFQVKVARCIRAVYIEVVSNLGTDSFPCAFGRFAAPRGCPQKLYSDNGLNFKGAERELKLLLQEWNQERIFSPVVAKGCDWIFNPPTASHRGGVWERRIRSIRRILRSILGSQVVTEEVFTTTITKTEKF</sequence>
<protein>
    <recommendedName>
        <fullName evidence="3">Integrase catalytic domain-containing protein</fullName>
    </recommendedName>
</protein>
<proteinExistence type="predicted"/>
<dbReference type="GO" id="GO:0003676">
    <property type="term" value="F:nucleic acid binding"/>
    <property type="evidence" value="ECO:0007669"/>
    <property type="project" value="InterPro"/>
</dbReference>
<reference evidence="1 2" key="1">
    <citation type="submission" date="2018-11" db="EMBL/GenBank/DDBJ databases">
        <authorList>
            <consortium name="Pathogen Informatics"/>
        </authorList>
    </citation>
    <scope>NUCLEOTIDE SEQUENCE [LARGE SCALE GENOMIC DNA]</scope>
</reference>
<dbReference type="InterPro" id="IPR012337">
    <property type="entry name" value="RNaseH-like_sf"/>
</dbReference>
<evidence type="ECO:0008006" key="3">
    <source>
        <dbReference type="Google" id="ProtNLM"/>
    </source>
</evidence>
<keyword evidence="2" id="KW-1185">Reference proteome</keyword>
<dbReference type="AlphaFoldDB" id="A0A3P7NE25"/>
<dbReference type="EMBL" id="UYRU01082746">
    <property type="protein sequence ID" value="VDN32817.1"/>
    <property type="molecule type" value="Genomic_DNA"/>
</dbReference>
<name>A0A3P7NE25_DIBLA</name>
<dbReference type="OrthoDB" id="10066543at2759"/>